<comment type="catalytic activity">
    <reaction evidence="7">
        <text>a 2'-deoxyadenosine in DNA + S-adenosyl-L-methionine = an N(6)-methyl-2'-deoxyadenosine in DNA + S-adenosyl-L-homocysteine + H(+)</text>
        <dbReference type="Rhea" id="RHEA:15197"/>
        <dbReference type="Rhea" id="RHEA-COMP:12418"/>
        <dbReference type="Rhea" id="RHEA-COMP:12419"/>
        <dbReference type="ChEBI" id="CHEBI:15378"/>
        <dbReference type="ChEBI" id="CHEBI:57856"/>
        <dbReference type="ChEBI" id="CHEBI:59789"/>
        <dbReference type="ChEBI" id="CHEBI:90615"/>
        <dbReference type="ChEBI" id="CHEBI:90616"/>
        <dbReference type="EC" id="2.1.1.72"/>
    </reaction>
</comment>
<dbReference type="GO" id="GO:0009307">
    <property type="term" value="P:DNA restriction-modification system"/>
    <property type="evidence" value="ECO:0007669"/>
    <property type="project" value="UniProtKB-KW"/>
</dbReference>
<keyword evidence="4" id="KW-0949">S-adenosyl-L-methionine</keyword>
<dbReference type="GO" id="GO:0008170">
    <property type="term" value="F:N-methyltransferase activity"/>
    <property type="evidence" value="ECO:0007669"/>
    <property type="project" value="InterPro"/>
</dbReference>
<evidence type="ECO:0000256" key="1">
    <source>
        <dbReference type="ARBA" id="ARBA00011900"/>
    </source>
</evidence>
<name>A0A4R6BLP0_9STAP</name>
<dbReference type="Proteomes" id="UP000295328">
    <property type="component" value="Unassembled WGS sequence"/>
</dbReference>
<dbReference type="GO" id="GO:0032259">
    <property type="term" value="P:methylation"/>
    <property type="evidence" value="ECO:0007669"/>
    <property type="project" value="UniProtKB-KW"/>
</dbReference>
<evidence type="ECO:0000313" key="10">
    <source>
        <dbReference type="Proteomes" id="UP000295328"/>
    </source>
</evidence>
<evidence type="ECO:0000256" key="6">
    <source>
        <dbReference type="ARBA" id="ARBA00023125"/>
    </source>
</evidence>
<evidence type="ECO:0000313" key="9">
    <source>
        <dbReference type="EMBL" id="TDM02631.1"/>
    </source>
</evidence>
<dbReference type="OrthoDB" id="9814572at2"/>
<keyword evidence="2" id="KW-0489">Methyltransferase</keyword>
<dbReference type="InterPro" id="IPR044946">
    <property type="entry name" value="Restrct_endonuc_typeI_TRD_sf"/>
</dbReference>
<dbReference type="GO" id="GO:0003677">
    <property type="term" value="F:DNA binding"/>
    <property type="evidence" value="ECO:0007669"/>
    <property type="project" value="UniProtKB-KW"/>
</dbReference>
<evidence type="ECO:0000259" key="8">
    <source>
        <dbReference type="Pfam" id="PF02384"/>
    </source>
</evidence>
<evidence type="ECO:0000256" key="5">
    <source>
        <dbReference type="ARBA" id="ARBA00022747"/>
    </source>
</evidence>
<evidence type="ECO:0000256" key="2">
    <source>
        <dbReference type="ARBA" id="ARBA00022603"/>
    </source>
</evidence>
<comment type="caution">
    <text evidence="9">The sequence shown here is derived from an EMBL/GenBank/DDBJ whole genome shotgun (WGS) entry which is preliminary data.</text>
</comment>
<evidence type="ECO:0000256" key="3">
    <source>
        <dbReference type="ARBA" id="ARBA00022679"/>
    </source>
</evidence>
<dbReference type="InterPro" id="IPR003356">
    <property type="entry name" value="DNA_methylase_A-5"/>
</dbReference>
<dbReference type="InterPro" id="IPR029063">
    <property type="entry name" value="SAM-dependent_MTases_sf"/>
</dbReference>
<dbReference type="EMBL" id="SCWE01000001">
    <property type="protein sequence ID" value="TDM02631.1"/>
    <property type="molecule type" value="Genomic_DNA"/>
</dbReference>
<proteinExistence type="predicted"/>
<dbReference type="SUPFAM" id="SSF116734">
    <property type="entry name" value="DNA methylase specificity domain"/>
    <property type="match status" value="1"/>
</dbReference>
<dbReference type="Pfam" id="PF02384">
    <property type="entry name" value="N6_Mtase"/>
    <property type="match status" value="1"/>
</dbReference>
<accession>A0A4R6BLP0</accession>
<keyword evidence="3" id="KW-0808">Transferase</keyword>
<dbReference type="EC" id="2.1.1.72" evidence="1"/>
<keyword evidence="10" id="KW-1185">Reference proteome</keyword>
<keyword evidence="5" id="KW-0680">Restriction system</keyword>
<evidence type="ECO:0000256" key="4">
    <source>
        <dbReference type="ARBA" id="ARBA00022691"/>
    </source>
</evidence>
<reference evidence="9 10" key="1">
    <citation type="submission" date="2019-01" db="EMBL/GenBank/DDBJ databases">
        <title>Draft genome sequences of the type strains of six Macrococcus species.</title>
        <authorList>
            <person name="Mazhar S."/>
            <person name="Altermann E."/>
            <person name="Hill C."/>
            <person name="Mcauliffe O."/>
        </authorList>
    </citation>
    <scope>NUCLEOTIDE SEQUENCE [LARGE SCALE GENOMIC DNA]</scope>
    <source>
        <strain evidence="9 10">CCM4809</strain>
    </source>
</reference>
<dbReference type="InterPro" id="IPR051537">
    <property type="entry name" value="DNA_Adenine_Mtase"/>
</dbReference>
<gene>
    <name evidence="9" type="ORF">ERX37_00660</name>
</gene>
<keyword evidence="6" id="KW-0238">DNA-binding</keyword>
<dbReference type="Gene3D" id="3.90.220.20">
    <property type="entry name" value="DNA methylase specificity domains"/>
    <property type="match status" value="1"/>
</dbReference>
<evidence type="ECO:0000256" key="7">
    <source>
        <dbReference type="ARBA" id="ARBA00047942"/>
    </source>
</evidence>
<dbReference type="GO" id="GO:0009007">
    <property type="term" value="F:site-specific DNA-methyltransferase (adenine-specific) activity"/>
    <property type="evidence" value="ECO:0007669"/>
    <property type="project" value="UniProtKB-EC"/>
</dbReference>
<organism evidence="9 10">
    <name type="scientific">Macrococcus hajekii</name>
    <dbReference type="NCBI Taxonomy" id="198482"/>
    <lineage>
        <taxon>Bacteria</taxon>
        <taxon>Bacillati</taxon>
        <taxon>Bacillota</taxon>
        <taxon>Bacilli</taxon>
        <taxon>Bacillales</taxon>
        <taxon>Staphylococcaceae</taxon>
        <taxon>Macrococcus</taxon>
    </lineage>
</organism>
<dbReference type="SUPFAM" id="SSF53335">
    <property type="entry name" value="S-adenosyl-L-methionine-dependent methyltransferases"/>
    <property type="match status" value="1"/>
</dbReference>
<feature type="domain" description="DNA methylase adenine-specific" evidence="8">
    <location>
        <begin position="93"/>
        <end position="309"/>
    </location>
</feature>
<sequence>MMKSIQINESTAARLMRGLQGDTDANDWFNELSDREVVELFDECAAAGFYETTFFKEGEKIAIALFKALGSGGDVLDIGSGSGHFIRHAGIGTSYKGEEIDERQVKLSRQLIEKAGIRHAEIEQVDALLNFGSRHYDQVFCNMPFISRIDKRYFQSLSELSDYQVETRSLPDWLFAIRVVESLKERGIGIAIMRLNSLNSVKDREIREQMIKGGHIRAVIALPGQLSRFTTAEMAVVVFDKGYGGAVSFVDASEMWTKTESRHYRQLAASQIETIVQSVLSGSDISVSATLQQIDGQHYQMSPHLYLSAGHDSGHRLEDVALVYRGRDMTKKELDEEGQKEQAGYLLNLSELQDSYIGQMKQGLSAEMVQNREKLKLITGDILLTARGSTLKIAMVAEQISAGHVIPSSNIMVIRCHSIDPYFVFAYLNSHEGRARLTHMQTGSSLFVLSLKNMQQLMIPYENKNVAVQMHKELSAYQTLMKQVEQYHQQLPDIYDDFQ</sequence>
<dbReference type="CDD" id="cd02440">
    <property type="entry name" value="AdoMet_MTases"/>
    <property type="match status" value="1"/>
</dbReference>
<dbReference type="PANTHER" id="PTHR42933">
    <property type="entry name" value="SLR6095 PROTEIN"/>
    <property type="match status" value="1"/>
</dbReference>
<dbReference type="AlphaFoldDB" id="A0A4R6BLP0"/>
<dbReference type="Gene3D" id="3.40.50.150">
    <property type="entry name" value="Vaccinia Virus protein VP39"/>
    <property type="match status" value="1"/>
</dbReference>
<dbReference type="PANTHER" id="PTHR42933:SF1">
    <property type="entry name" value="SITE-SPECIFIC DNA-METHYLTRANSFERASE (ADENINE-SPECIFIC)"/>
    <property type="match status" value="1"/>
</dbReference>
<protein>
    <recommendedName>
        <fullName evidence="1">site-specific DNA-methyltransferase (adenine-specific)</fullName>
        <ecNumber evidence="1">2.1.1.72</ecNumber>
    </recommendedName>
</protein>